<evidence type="ECO:0000256" key="2">
    <source>
        <dbReference type="ARBA" id="ARBA00022448"/>
    </source>
</evidence>
<dbReference type="RefSeq" id="WP_133234757.1">
    <property type="nucleotide sequence ID" value="NZ_SMRT01000019.1"/>
</dbReference>
<keyword evidence="2 7" id="KW-0813">Transport</keyword>
<evidence type="ECO:0000313" key="9">
    <source>
        <dbReference type="EMBL" id="TDF92733.1"/>
    </source>
</evidence>
<dbReference type="InterPro" id="IPR000515">
    <property type="entry name" value="MetI-like"/>
</dbReference>
<evidence type="ECO:0000256" key="3">
    <source>
        <dbReference type="ARBA" id="ARBA00022475"/>
    </source>
</evidence>
<gene>
    <name evidence="9" type="ORF">E1757_28830</name>
</gene>
<evidence type="ECO:0000256" key="5">
    <source>
        <dbReference type="ARBA" id="ARBA00022989"/>
    </source>
</evidence>
<proteinExistence type="inferred from homology"/>
<dbReference type="PROSITE" id="PS50928">
    <property type="entry name" value="ABC_TM1"/>
    <property type="match status" value="1"/>
</dbReference>
<dbReference type="EMBL" id="SMRT01000019">
    <property type="protein sequence ID" value="TDF92733.1"/>
    <property type="molecule type" value="Genomic_DNA"/>
</dbReference>
<dbReference type="GO" id="GO:0055085">
    <property type="term" value="P:transmembrane transport"/>
    <property type="evidence" value="ECO:0007669"/>
    <property type="project" value="InterPro"/>
</dbReference>
<dbReference type="Pfam" id="PF00528">
    <property type="entry name" value="BPD_transp_1"/>
    <property type="match status" value="1"/>
</dbReference>
<dbReference type="CDD" id="cd06261">
    <property type="entry name" value="TM_PBP2"/>
    <property type="match status" value="1"/>
</dbReference>
<dbReference type="Pfam" id="PF12911">
    <property type="entry name" value="OppC_N"/>
    <property type="match status" value="1"/>
</dbReference>
<comment type="similarity">
    <text evidence="7">Belongs to the binding-protein-dependent transport system permease family.</text>
</comment>
<name>A0A4R5KC12_9BACL</name>
<feature type="transmembrane region" description="Helical" evidence="7">
    <location>
        <begin position="27"/>
        <end position="48"/>
    </location>
</feature>
<dbReference type="SUPFAM" id="SSF161098">
    <property type="entry name" value="MetI-like"/>
    <property type="match status" value="1"/>
</dbReference>
<keyword evidence="6 7" id="KW-0472">Membrane</keyword>
<feature type="transmembrane region" description="Helical" evidence="7">
    <location>
        <begin position="253"/>
        <end position="276"/>
    </location>
</feature>
<evidence type="ECO:0000256" key="6">
    <source>
        <dbReference type="ARBA" id="ARBA00023136"/>
    </source>
</evidence>
<dbReference type="AlphaFoldDB" id="A0A4R5KC12"/>
<dbReference type="PANTHER" id="PTHR43386:SF25">
    <property type="entry name" value="PEPTIDE ABC TRANSPORTER PERMEASE PROTEIN"/>
    <property type="match status" value="1"/>
</dbReference>
<accession>A0A4R5KC12</accession>
<feature type="transmembrane region" description="Helical" evidence="7">
    <location>
        <begin position="136"/>
        <end position="160"/>
    </location>
</feature>
<comment type="caution">
    <text evidence="9">The sequence shown here is derived from an EMBL/GenBank/DDBJ whole genome shotgun (WGS) entry which is preliminary data.</text>
</comment>
<dbReference type="Proteomes" id="UP000295636">
    <property type="component" value="Unassembled WGS sequence"/>
</dbReference>
<keyword evidence="3" id="KW-1003">Cell membrane</keyword>
<evidence type="ECO:0000256" key="4">
    <source>
        <dbReference type="ARBA" id="ARBA00022692"/>
    </source>
</evidence>
<dbReference type="InterPro" id="IPR050366">
    <property type="entry name" value="BP-dependent_transpt_permease"/>
</dbReference>
<sequence length="288" mass="31465">MASEAIIQKKSNFAVRLLKPLLKESTLAVGGVLLLMFVLLSLFAPWITHYGPEDQDLMSALQTPSAGHWFGTDELGRDIFSRVIYAGRIDLTIAIGGVLLAFLLALPFGLSAGYYGGRIDRWISTVSESILTFPSLVLAIIIVSMIGTGKTGLIITVMITQAPQLVRYLRGFVFQIREMEYITAAKAAGSRTPFIMIHHVLRNILGSSMVILSLMASEAVLVAAALGFLGLGVQPPDPEWGTMLSRSRSYFTQTPHLMIFPGMAIAMLILSFNLLGDGLRDYLDSKKR</sequence>
<dbReference type="PANTHER" id="PTHR43386">
    <property type="entry name" value="OLIGOPEPTIDE TRANSPORT SYSTEM PERMEASE PROTEIN APPC"/>
    <property type="match status" value="1"/>
</dbReference>
<dbReference type="GO" id="GO:0005886">
    <property type="term" value="C:plasma membrane"/>
    <property type="evidence" value="ECO:0007669"/>
    <property type="project" value="UniProtKB-SubCell"/>
</dbReference>
<dbReference type="InterPro" id="IPR035906">
    <property type="entry name" value="MetI-like_sf"/>
</dbReference>
<dbReference type="OrthoDB" id="2576559at2"/>
<organism evidence="9 10">
    <name type="scientific">Paenibacillus piri</name>
    <dbReference type="NCBI Taxonomy" id="2547395"/>
    <lineage>
        <taxon>Bacteria</taxon>
        <taxon>Bacillati</taxon>
        <taxon>Bacillota</taxon>
        <taxon>Bacilli</taxon>
        <taxon>Bacillales</taxon>
        <taxon>Paenibacillaceae</taxon>
        <taxon>Paenibacillus</taxon>
    </lineage>
</organism>
<evidence type="ECO:0000259" key="8">
    <source>
        <dbReference type="PROSITE" id="PS50928"/>
    </source>
</evidence>
<evidence type="ECO:0000313" key="10">
    <source>
        <dbReference type="Proteomes" id="UP000295636"/>
    </source>
</evidence>
<evidence type="ECO:0000256" key="1">
    <source>
        <dbReference type="ARBA" id="ARBA00004651"/>
    </source>
</evidence>
<dbReference type="InterPro" id="IPR025966">
    <property type="entry name" value="OppC_N"/>
</dbReference>
<feature type="transmembrane region" description="Helical" evidence="7">
    <location>
        <begin position="91"/>
        <end position="116"/>
    </location>
</feature>
<reference evidence="9 10" key="1">
    <citation type="submission" date="2019-03" db="EMBL/GenBank/DDBJ databases">
        <title>This is whole genome sequence of Paenibacillus sp MS74 strain.</title>
        <authorList>
            <person name="Trinh H.N."/>
        </authorList>
    </citation>
    <scope>NUCLEOTIDE SEQUENCE [LARGE SCALE GENOMIC DNA]</scope>
    <source>
        <strain evidence="9 10">MS74</strain>
    </source>
</reference>
<feature type="domain" description="ABC transmembrane type-1" evidence="8">
    <location>
        <begin position="87"/>
        <end position="276"/>
    </location>
</feature>
<comment type="subcellular location">
    <subcellularLocation>
        <location evidence="1 7">Cell membrane</location>
        <topology evidence="1 7">Multi-pass membrane protein</topology>
    </subcellularLocation>
</comment>
<feature type="transmembrane region" description="Helical" evidence="7">
    <location>
        <begin position="209"/>
        <end position="233"/>
    </location>
</feature>
<keyword evidence="10" id="KW-1185">Reference proteome</keyword>
<evidence type="ECO:0000256" key="7">
    <source>
        <dbReference type="RuleBase" id="RU363032"/>
    </source>
</evidence>
<keyword evidence="5 7" id="KW-1133">Transmembrane helix</keyword>
<dbReference type="Gene3D" id="1.10.3720.10">
    <property type="entry name" value="MetI-like"/>
    <property type="match status" value="1"/>
</dbReference>
<protein>
    <submittedName>
        <fullName evidence="9">ABC transporter permease</fullName>
    </submittedName>
</protein>
<keyword evidence="4 7" id="KW-0812">Transmembrane</keyword>